<dbReference type="Pfam" id="PF00353">
    <property type="entry name" value="HemolysinCabind"/>
    <property type="match status" value="2"/>
</dbReference>
<dbReference type="SUPFAM" id="SSF51445">
    <property type="entry name" value="(Trans)glycosidases"/>
    <property type="match status" value="1"/>
</dbReference>
<dbReference type="GO" id="GO:0005509">
    <property type="term" value="F:calcium ion binding"/>
    <property type="evidence" value="ECO:0007669"/>
    <property type="project" value="InterPro"/>
</dbReference>
<dbReference type="Proteomes" id="UP000216215">
    <property type="component" value="Unassembled WGS sequence"/>
</dbReference>
<comment type="caution">
    <text evidence="2">The sequence shown here is derived from an EMBL/GenBank/DDBJ whole genome shotgun (WGS) entry which is preliminary data.</text>
</comment>
<dbReference type="InterPro" id="IPR017853">
    <property type="entry name" value="GH"/>
</dbReference>
<protein>
    <submittedName>
        <fullName evidence="2">Calcium-binding protein</fullName>
    </submittedName>
</protein>
<dbReference type="EMBL" id="NPKI01000017">
    <property type="protein sequence ID" value="PAQ01257.1"/>
    <property type="molecule type" value="Genomic_DNA"/>
</dbReference>
<feature type="compositionally biased region" description="Low complexity" evidence="1">
    <location>
        <begin position="263"/>
        <end position="284"/>
    </location>
</feature>
<gene>
    <name evidence="2" type="ORF">CIT25_14325</name>
</gene>
<organism evidence="2 3">
    <name type="scientific">Mesorhizobium mediterraneum</name>
    <dbReference type="NCBI Taxonomy" id="43617"/>
    <lineage>
        <taxon>Bacteria</taxon>
        <taxon>Pseudomonadati</taxon>
        <taxon>Pseudomonadota</taxon>
        <taxon>Alphaproteobacteria</taxon>
        <taxon>Hyphomicrobiales</taxon>
        <taxon>Phyllobacteriaceae</taxon>
        <taxon>Mesorhizobium</taxon>
    </lineage>
</organism>
<accession>A0AB36R8Y8</accession>
<evidence type="ECO:0000256" key="1">
    <source>
        <dbReference type="SAM" id="MobiDB-lite"/>
    </source>
</evidence>
<dbReference type="PRINTS" id="PR00313">
    <property type="entry name" value="CABNDNGRPT"/>
</dbReference>
<dbReference type="SUPFAM" id="SSF51120">
    <property type="entry name" value="beta-Roll"/>
    <property type="match status" value="2"/>
</dbReference>
<keyword evidence="3" id="KW-1185">Reference proteome</keyword>
<dbReference type="AlphaFoldDB" id="A0AB36R8Y8"/>
<sequence length="587" mass="61203">MALHFAAGGSATEVASAGFNLVDVQYVDQVNELPDGTKGLVWLNEGEGVTQSFIDKVTPFLGNPKVFGFFLVDEPDPTGQYHTQVDAEDLKAESDWIHSRMPEAKTFITAMDMGSAADPDFSNTYNYDNTHIDLFGIDPYPVRTGTDTVDYDMIDRTVAAAVESGIPTSAIVPVYQTFGGGNYTTNTGGKYVMPTTDQLETMMDHWEQLVPNPAFDFAYAWGSQEGDTALESSPELQAVFREHNLATPTTVPDVATPTTVPDVATPTTVPDVATPTPVPDVATPTPVPDLATPTPTPVPDLATPTPTPVPDGGNDDYYVDNAGDRVIESAGQGQDRVWTAVDYALSAGSSIEVLGTTEDAGTTAINLTGNELAQTIQGNAGANVINGGGGADKLNGFGGNDDYYADNAGDEVVESSGQGQDRVWTSVSYVLSAGSSIEVLGTTKDAGTTAINLTGNELAQTIQGNAGANVINGGGGADKLSGFGGNDIFVFNSALSDGNVDRITDFNPSQNKIHLDDAIFAGLKLGTLTSDAFFAGSAAHDSADHIIYNSSTGALSFDSDGIGGASQTQFATLSPDLSLNAASFFVT</sequence>
<name>A0AB36R8Y8_9HYPH</name>
<reference evidence="3" key="1">
    <citation type="submission" date="2017-08" db="EMBL/GenBank/DDBJ databases">
        <title>Mesorhizobium wenxinae sp. nov., a novel rhizobial species isolated from root nodules of chickpea (Cicer arietinum L.).</title>
        <authorList>
            <person name="Zhang J."/>
        </authorList>
    </citation>
    <scope>NUCLEOTIDE SEQUENCE [LARGE SCALE GENOMIC DNA]</scope>
    <source>
        <strain evidence="3">USDA 3392</strain>
    </source>
</reference>
<evidence type="ECO:0000313" key="2">
    <source>
        <dbReference type="EMBL" id="PAQ01257.1"/>
    </source>
</evidence>
<dbReference type="InterPro" id="IPR001343">
    <property type="entry name" value="Hemolysn_Ca-bd"/>
</dbReference>
<evidence type="ECO:0000313" key="3">
    <source>
        <dbReference type="Proteomes" id="UP000216215"/>
    </source>
</evidence>
<feature type="region of interest" description="Disordered" evidence="1">
    <location>
        <begin position="263"/>
        <end position="316"/>
    </location>
</feature>
<proteinExistence type="predicted"/>
<dbReference type="Gene3D" id="2.150.10.10">
    <property type="entry name" value="Serralysin-like metalloprotease, C-terminal"/>
    <property type="match status" value="1"/>
</dbReference>
<dbReference type="InterPro" id="IPR011049">
    <property type="entry name" value="Serralysin-like_metalloprot_C"/>
</dbReference>